<proteinExistence type="predicted"/>
<organism evidence="1">
    <name type="scientific">freshwater metagenome</name>
    <dbReference type="NCBI Taxonomy" id="449393"/>
    <lineage>
        <taxon>unclassified sequences</taxon>
        <taxon>metagenomes</taxon>
        <taxon>ecological metagenomes</taxon>
    </lineage>
</organism>
<sequence length="62" mass="6529">MTSSKVSWNSAPDMSASWVMNGVMRSLSTGAKYNSSSMVKSVIPAQIGCDGSATSTLKVEIR</sequence>
<evidence type="ECO:0000313" key="1">
    <source>
        <dbReference type="EMBL" id="CAB4964537.1"/>
    </source>
</evidence>
<gene>
    <name evidence="1" type="ORF">UFOPK3772_02522</name>
</gene>
<dbReference type="AlphaFoldDB" id="A0A6J7L938"/>
<protein>
    <submittedName>
        <fullName evidence="1">Unannotated protein</fullName>
    </submittedName>
</protein>
<reference evidence="1" key="1">
    <citation type="submission" date="2020-05" db="EMBL/GenBank/DDBJ databases">
        <authorList>
            <person name="Chiriac C."/>
            <person name="Salcher M."/>
            <person name="Ghai R."/>
            <person name="Kavagutti S V."/>
        </authorList>
    </citation>
    <scope>NUCLEOTIDE SEQUENCE</scope>
</reference>
<dbReference type="EMBL" id="CAFBNE010000100">
    <property type="protein sequence ID" value="CAB4964537.1"/>
    <property type="molecule type" value="Genomic_DNA"/>
</dbReference>
<accession>A0A6J7L938</accession>
<name>A0A6J7L938_9ZZZZ</name>